<feature type="region of interest" description="Disordered" evidence="1">
    <location>
        <begin position="28"/>
        <end position="52"/>
    </location>
</feature>
<dbReference type="Proteomes" id="UP000004994">
    <property type="component" value="Chromosome 2"/>
</dbReference>
<evidence type="ECO:0000313" key="3">
    <source>
        <dbReference type="Proteomes" id="UP000004994"/>
    </source>
</evidence>
<reference evidence="2" key="2">
    <citation type="submission" date="2019-01" db="UniProtKB">
        <authorList>
            <consortium name="EnsemblPlants"/>
        </authorList>
    </citation>
    <scope>IDENTIFICATION</scope>
    <source>
        <strain evidence="2">cv. Heinz 1706</strain>
    </source>
</reference>
<protein>
    <submittedName>
        <fullName evidence="2">Uncharacterized protein</fullName>
    </submittedName>
</protein>
<sequence length="77" mass="9021">MDSSNQPAAAPLSPFSFFFCRQQQPREEQLRHQRLQQQQPTRTPAASSNNGEQLRRGLKFWKLVRLVSTDLSRFIFD</sequence>
<keyword evidence="3" id="KW-1185">Reference proteome</keyword>
<accession>A0A3Q7EW65</accession>
<dbReference type="InParanoid" id="A0A3Q7EW65"/>
<dbReference type="Gramene" id="Solyc02g021170.1.1">
    <property type="protein sequence ID" value="Solyc02g021170.1.1.1"/>
    <property type="gene ID" value="Solyc02g021170.1"/>
</dbReference>
<reference evidence="2" key="1">
    <citation type="journal article" date="2012" name="Nature">
        <title>The tomato genome sequence provides insights into fleshy fruit evolution.</title>
        <authorList>
            <consortium name="Tomato Genome Consortium"/>
        </authorList>
    </citation>
    <scope>NUCLEOTIDE SEQUENCE [LARGE SCALE GENOMIC DNA]</scope>
    <source>
        <strain evidence="2">cv. Heinz 1706</strain>
    </source>
</reference>
<dbReference type="EnsemblPlants" id="Solyc02g021170.1.1">
    <property type="protein sequence ID" value="Solyc02g021170.1.1.1"/>
    <property type="gene ID" value="Solyc02g021170.1"/>
</dbReference>
<proteinExistence type="predicted"/>
<evidence type="ECO:0000256" key="1">
    <source>
        <dbReference type="SAM" id="MobiDB-lite"/>
    </source>
</evidence>
<evidence type="ECO:0000313" key="2">
    <source>
        <dbReference type="EnsemblPlants" id="Solyc02g021170.1.1.1"/>
    </source>
</evidence>
<dbReference type="PaxDb" id="4081-Solyc02g021170.1.1"/>
<organism evidence="2">
    <name type="scientific">Solanum lycopersicum</name>
    <name type="common">Tomato</name>
    <name type="synonym">Lycopersicon esculentum</name>
    <dbReference type="NCBI Taxonomy" id="4081"/>
    <lineage>
        <taxon>Eukaryota</taxon>
        <taxon>Viridiplantae</taxon>
        <taxon>Streptophyta</taxon>
        <taxon>Embryophyta</taxon>
        <taxon>Tracheophyta</taxon>
        <taxon>Spermatophyta</taxon>
        <taxon>Magnoliopsida</taxon>
        <taxon>eudicotyledons</taxon>
        <taxon>Gunneridae</taxon>
        <taxon>Pentapetalae</taxon>
        <taxon>asterids</taxon>
        <taxon>lamiids</taxon>
        <taxon>Solanales</taxon>
        <taxon>Solanaceae</taxon>
        <taxon>Solanoideae</taxon>
        <taxon>Solaneae</taxon>
        <taxon>Solanum</taxon>
        <taxon>Solanum subgen. Lycopersicon</taxon>
    </lineage>
</organism>
<name>A0A3Q7EW65_SOLLC</name>
<dbReference type="AlphaFoldDB" id="A0A3Q7EW65"/>